<keyword evidence="1" id="KW-0812">Transmembrane</keyword>
<gene>
    <name evidence="2" type="ORF">LCGC14_2650000</name>
</gene>
<evidence type="ECO:0000313" key="2">
    <source>
        <dbReference type="EMBL" id="KKK97713.1"/>
    </source>
</evidence>
<evidence type="ECO:0000256" key="1">
    <source>
        <dbReference type="SAM" id="Phobius"/>
    </source>
</evidence>
<protein>
    <submittedName>
        <fullName evidence="2">Uncharacterized protein</fullName>
    </submittedName>
</protein>
<sequence length="93" mass="10239">MIDWQRVLDSPAFFAVAVGVALLVGGVAGYGLSIALRTVTARHLAEKWFGDIQKEVVRLNGILSQNKMTITDQESKIARARGRIRATLDDLEE</sequence>
<dbReference type="EMBL" id="LAZR01045928">
    <property type="protein sequence ID" value="KKK97713.1"/>
    <property type="molecule type" value="Genomic_DNA"/>
</dbReference>
<dbReference type="AlphaFoldDB" id="A0A0F8ZUZ7"/>
<comment type="caution">
    <text evidence="2">The sequence shown here is derived from an EMBL/GenBank/DDBJ whole genome shotgun (WGS) entry which is preliminary data.</text>
</comment>
<proteinExistence type="predicted"/>
<reference evidence="2" key="1">
    <citation type="journal article" date="2015" name="Nature">
        <title>Complex archaea that bridge the gap between prokaryotes and eukaryotes.</title>
        <authorList>
            <person name="Spang A."/>
            <person name="Saw J.H."/>
            <person name="Jorgensen S.L."/>
            <person name="Zaremba-Niedzwiedzka K."/>
            <person name="Martijn J."/>
            <person name="Lind A.E."/>
            <person name="van Eijk R."/>
            <person name="Schleper C."/>
            <person name="Guy L."/>
            <person name="Ettema T.J."/>
        </authorList>
    </citation>
    <scope>NUCLEOTIDE SEQUENCE</scope>
</reference>
<keyword evidence="1" id="KW-1133">Transmembrane helix</keyword>
<keyword evidence="1" id="KW-0472">Membrane</keyword>
<feature type="transmembrane region" description="Helical" evidence="1">
    <location>
        <begin position="12"/>
        <end position="32"/>
    </location>
</feature>
<organism evidence="2">
    <name type="scientific">marine sediment metagenome</name>
    <dbReference type="NCBI Taxonomy" id="412755"/>
    <lineage>
        <taxon>unclassified sequences</taxon>
        <taxon>metagenomes</taxon>
        <taxon>ecological metagenomes</taxon>
    </lineage>
</organism>
<name>A0A0F8ZUZ7_9ZZZZ</name>
<accession>A0A0F8ZUZ7</accession>